<keyword evidence="2" id="KW-1185">Reference proteome</keyword>
<organism evidence="1 2">
    <name type="scientific">Artomyces pyxidatus</name>
    <dbReference type="NCBI Taxonomy" id="48021"/>
    <lineage>
        <taxon>Eukaryota</taxon>
        <taxon>Fungi</taxon>
        <taxon>Dikarya</taxon>
        <taxon>Basidiomycota</taxon>
        <taxon>Agaricomycotina</taxon>
        <taxon>Agaricomycetes</taxon>
        <taxon>Russulales</taxon>
        <taxon>Auriscalpiaceae</taxon>
        <taxon>Artomyces</taxon>
    </lineage>
</organism>
<dbReference type="Proteomes" id="UP000814140">
    <property type="component" value="Unassembled WGS sequence"/>
</dbReference>
<evidence type="ECO:0000313" key="1">
    <source>
        <dbReference type="EMBL" id="KAI0066793.1"/>
    </source>
</evidence>
<gene>
    <name evidence="1" type="ORF">BV25DRAFT_1244600</name>
</gene>
<name>A0ACB8TED7_9AGAM</name>
<proteinExistence type="predicted"/>
<reference evidence="1" key="1">
    <citation type="submission" date="2021-03" db="EMBL/GenBank/DDBJ databases">
        <authorList>
            <consortium name="DOE Joint Genome Institute"/>
            <person name="Ahrendt S."/>
            <person name="Looney B.P."/>
            <person name="Miyauchi S."/>
            <person name="Morin E."/>
            <person name="Drula E."/>
            <person name="Courty P.E."/>
            <person name="Chicoki N."/>
            <person name="Fauchery L."/>
            <person name="Kohler A."/>
            <person name="Kuo A."/>
            <person name="Labutti K."/>
            <person name="Pangilinan J."/>
            <person name="Lipzen A."/>
            <person name="Riley R."/>
            <person name="Andreopoulos W."/>
            <person name="He G."/>
            <person name="Johnson J."/>
            <person name="Barry K.W."/>
            <person name="Grigoriev I.V."/>
            <person name="Nagy L."/>
            <person name="Hibbett D."/>
            <person name="Henrissat B."/>
            <person name="Matheny P.B."/>
            <person name="Labbe J."/>
            <person name="Martin F."/>
        </authorList>
    </citation>
    <scope>NUCLEOTIDE SEQUENCE</scope>
    <source>
        <strain evidence="1">HHB10654</strain>
    </source>
</reference>
<reference evidence="1" key="2">
    <citation type="journal article" date="2022" name="New Phytol.">
        <title>Evolutionary transition to the ectomycorrhizal habit in the genomes of a hyperdiverse lineage of mushroom-forming fungi.</title>
        <authorList>
            <person name="Looney B."/>
            <person name="Miyauchi S."/>
            <person name="Morin E."/>
            <person name="Drula E."/>
            <person name="Courty P.E."/>
            <person name="Kohler A."/>
            <person name="Kuo A."/>
            <person name="LaButti K."/>
            <person name="Pangilinan J."/>
            <person name="Lipzen A."/>
            <person name="Riley R."/>
            <person name="Andreopoulos W."/>
            <person name="He G."/>
            <person name="Johnson J."/>
            <person name="Nolan M."/>
            <person name="Tritt A."/>
            <person name="Barry K.W."/>
            <person name="Grigoriev I.V."/>
            <person name="Nagy L.G."/>
            <person name="Hibbett D."/>
            <person name="Henrissat B."/>
            <person name="Matheny P.B."/>
            <person name="Labbe J."/>
            <person name="Martin F.M."/>
        </authorList>
    </citation>
    <scope>NUCLEOTIDE SEQUENCE</scope>
    <source>
        <strain evidence="1">HHB10654</strain>
    </source>
</reference>
<evidence type="ECO:0000313" key="2">
    <source>
        <dbReference type="Proteomes" id="UP000814140"/>
    </source>
</evidence>
<accession>A0ACB8TED7</accession>
<sequence length="209" mass="22464">MSVAAGRDWAGDHDALGCFQCSMRFECNVVLSEYAARVGWSLERSGCVRLRACASPDDLHLRYCVSGASSVPCASYHSRGLAAVSAGGLLHGTGAAEPPCARRFRHSLHIRLQSLRPQSDGDLIFGTRTEITVFAFEASLRRAGRVPAGAAPAHVEELPRGGDVRQARAVCCVRDATELRTRPSRALARPRAPCSKLPSTTQSRAPPRL</sequence>
<dbReference type="EMBL" id="MU277191">
    <property type="protein sequence ID" value="KAI0066793.1"/>
    <property type="molecule type" value="Genomic_DNA"/>
</dbReference>
<comment type="caution">
    <text evidence="1">The sequence shown here is derived from an EMBL/GenBank/DDBJ whole genome shotgun (WGS) entry which is preliminary data.</text>
</comment>
<protein>
    <submittedName>
        <fullName evidence="1">Uncharacterized protein</fullName>
    </submittedName>
</protein>